<reference evidence="1" key="1">
    <citation type="journal article" date="2015" name="Nature">
        <title>Complex archaea that bridge the gap between prokaryotes and eukaryotes.</title>
        <authorList>
            <person name="Spang A."/>
            <person name="Saw J.H."/>
            <person name="Jorgensen S.L."/>
            <person name="Zaremba-Niedzwiedzka K."/>
            <person name="Martijn J."/>
            <person name="Lind A.E."/>
            <person name="van Eijk R."/>
            <person name="Schleper C."/>
            <person name="Guy L."/>
            <person name="Ettema T.J."/>
        </authorList>
    </citation>
    <scope>NUCLEOTIDE SEQUENCE</scope>
</reference>
<dbReference type="AlphaFoldDB" id="A0A0F8XBK8"/>
<dbReference type="EMBL" id="LAZR01060039">
    <property type="protein sequence ID" value="KKK66522.1"/>
    <property type="molecule type" value="Genomic_DNA"/>
</dbReference>
<accession>A0A0F8XBK8</accession>
<name>A0A0F8XBK8_9ZZZZ</name>
<comment type="caution">
    <text evidence="1">The sequence shown here is derived from an EMBL/GenBank/DDBJ whole genome shotgun (WGS) entry which is preliminary data.</text>
</comment>
<proteinExistence type="predicted"/>
<organism evidence="1">
    <name type="scientific">marine sediment metagenome</name>
    <dbReference type="NCBI Taxonomy" id="412755"/>
    <lineage>
        <taxon>unclassified sequences</taxon>
        <taxon>metagenomes</taxon>
        <taxon>ecological metagenomes</taxon>
    </lineage>
</organism>
<feature type="non-terminal residue" evidence="1">
    <location>
        <position position="1"/>
    </location>
</feature>
<evidence type="ECO:0000313" key="1">
    <source>
        <dbReference type="EMBL" id="KKK66522.1"/>
    </source>
</evidence>
<gene>
    <name evidence="1" type="ORF">LCGC14_2963260</name>
</gene>
<protein>
    <submittedName>
        <fullName evidence="1">Uncharacterized protein</fullName>
    </submittedName>
</protein>
<sequence>PLERQSAVREALGGLIDIPVKFENRGSQVVINA</sequence>